<gene>
    <name evidence="1" type="ORF">NCTC12860_01760</name>
</gene>
<proteinExistence type="predicted"/>
<protein>
    <submittedName>
        <fullName evidence="1">Uncharacterized protein</fullName>
    </submittedName>
</protein>
<name>A0A336NE89_BARGR</name>
<reference evidence="1 2" key="1">
    <citation type="submission" date="2018-06" db="EMBL/GenBank/DDBJ databases">
        <authorList>
            <consortium name="Pathogen Informatics"/>
            <person name="Doyle S."/>
        </authorList>
    </citation>
    <scope>NUCLEOTIDE SEQUENCE [LARGE SCALE GENOMIC DNA]</scope>
    <source>
        <strain evidence="1 2">NCTC12860</strain>
    </source>
</reference>
<accession>A0A336NE89</accession>
<dbReference type="Proteomes" id="UP000253846">
    <property type="component" value="Unassembled WGS sequence"/>
</dbReference>
<sequence length="37" mass="4417">MKGTIIGQDQRVYLVFGDDDKRYQFSPEDFLGKKHQR</sequence>
<dbReference type="EMBL" id="UFTD01000002">
    <property type="protein sequence ID" value="SSZ40611.1"/>
    <property type="molecule type" value="Genomic_DNA"/>
</dbReference>
<evidence type="ECO:0000313" key="2">
    <source>
        <dbReference type="Proteomes" id="UP000253846"/>
    </source>
</evidence>
<organism evidence="1 2">
    <name type="scientific">Bartonella grahamii</name>
    <dbReference type="NCBI Taxonomy" id="33045"/>
    <lineage>
        <taxon>Bacteria</taxon>
        <taxon>Pseudomonadati</taxon>
        <taxon>Pseudomonadota</taxon>
        <taxon>Alphaproteobacteria</taxon>
        <taxon>Hyphomicrobiales</taxon>
        <taxon>Bartonellaceae</taxon>
        <taxon>Bartonella</taxon>
    </lineage>
</organism>
<evidence type="ECO:0000313" key="1">
    <source>
        <dbReference type="EMBL" id="SSZ40611.1"/>
    </source>
</evidence>
<dbReference type="AlphaFoldDB" id="A0A336NE89"/>